<evidence type="ECO:0000256" key="1">
    <source>
        <dbReference type="SAM" id="Coils"/>
    </source>
</evidence>
<reference evidence="2" key="1">
    <citation type="journal article" date="2021" name="Proc. Natl. Acad. Sci. U.S.A.">
        <title>A Catalog of Tens of Thousands of Viruses from Human Metagenomes Reveals Hidden Associations with Chronic Diseases.</title>
        <authorList>
            <person name="Tisza M.J."/>
            <person name="Buck C.B."/>
        </authorList>
    </citation>
    <scope>NUCLEOTIDE SEQUENCE</scope>
    <source>
        <strain evidence="2">Ctrpg19</strain>
    </source>
</reference>
<sequence length="115" mass="13580">MERFYYKNRTNTGFLNLKSPIIDENYIQITEEEFKELTKPKEYVPTAEQRAAQEKARKIAEYKKYLEDTDYVVLKMSECLADGNMEAVTAIKTEYAEQLAKRKEARNEINKLEVK</sequence>
<organism evidence="2">
    <name type="scientific">Siphoviridae sp. ctrpg19</name>
    <dbReference type="NCBI Taxonomy" id="2826481"/>
    <lineage>
        <taxon>Viruses</taxon>
        <taxon>Duplodnaviria</taxon>
        <taxon>Heunggongvirae</taxon>
        <taxon>Uroviricota</taxon>
        <taxon>Caudoviricetes</taxon>
    </lineage>
</organism>
<proteinExistence type="predicted"/>
<feature type="coiled-coil region" evidence="1">
    <location>
        <begin position="88"/>
        <end position="115"/>
    </location>
</feature>
<name>A0A8S5MK15_9CAUD</name>
<dbReference type="EMBL" id="BK014923">
    <property type="protein sequence ID" value="DAD82669.1"/>
    <property type="molecule type" value="Genomic_DNA"/>
</dbReference>
<evidence type="ECO:0000313" key="2">
    <source>
        <dbReference type="EMBL" id="DAD82669.1"/>
    </source>
</evidence>
<protein>
    <submittedName>
        <fullName evidence="2">Uncharacterized protein</fullName>
    </submittedName>
</protein>
<accession>A0A8S5MK15</accession>
<keyword evidence="1" id="KW-0175">Coiled coil</keyword>